<dbReference type="EMBL" id="KZ110592">
    <property type="protein sequence ID" value="OSX65702.1"/>
    <property type="molecule type" value="Genomic_DNA"/>
</dbReference>
<sequence length="579" mass="64177">MDAGRAWRRGNDPWVTRRQQDSGDDVSSTTFGTPPEELCGAVAPPRTLGADRRFIVPLTATRTQVTRAPPVWPRRFMAAGYDRTHHSVLDDKDGPEVGSYLSGSLWVFAMQKSSSDDIGQFCRSVIDDAGWTAVLPLFCTHVAIIQGLPDLYSRVNIGAAINNKASTITGIVQIAMLRTLPLEIWLQIIEEAGAAGEYDALEACAKANRGGLLEERAQRCIPDEMTFRTQEDVASINMRQRWKGPKEVRIEGGRQSGERRPIPHLATFASRLAGKWTNVKELTIERAEWRVHDLVLPSLILDLACLGIEHLRLYDITFPTILTFWRLVCGLPNLDTLGLCDVKFMKVEAPALSALRRSSSVNPSSLHLGELDTERPRSPTTCSAVLLAQTMTCFKKPSWERLSRLRFQDVKLPAAAVFGRLLGALPALQHLTIDGPCTFSQQGFDLAESAVHPETTSQICTLELGKDFSLCSDAQSVHHLVDILIQSGAIRRLGFIKACLSPSLHVPTSIDVALNRLVTHAGESLRELTLQVLPLDSIPLFKEAYVYGAPSTVHRLFLYWGFFITSHQYTCSNCSFMSW</sequence>
<reference evidence="2 3" key="1">
    <citation type="submission" date="2017-04" db="EMBL/GenBank/DDBJ databases">
        <title>Genome Sequence of the Model Brown-Rot Fungus Postia placenta SB12.</title>
        <authorList>
            <consortium name="DOE Joint Genome Institute"/>
            <person name="Gaskell J."/>
            <person name="Kersten P."/>
            <person name="Larrondo L.F."/>
            <person name="Canessa P."/>
            <person name="Martinez D."/>
            <person name="Hibbett D."/>
            <person name="Schmoll M."/>
            <person name="Kubicek C.P."/>
            <person name="Martinez A.T."/>
            <person name="Yadav J."/>
            <person name="Master E."/>
            <person name="Magnuson J.K."/>
            <person name="James T."/>
            <person name="Yaver D."/>
            <person name="Berka R."/>
            <person name="Labutti K."/>
            <person name="Lipzen A."/>
            <person name="Aerts A."/>
            <person name="Barry K."/>
            <person name="Henrissat B."/>
            <person name="Blanchette R."/>
            <person name="Grigoriev I."/>
            <person name="Cullen D."/>
        </authorList>
    </citation>
    <scope>NUCLEOTIDE SEQUENCE [LARGE SCALE GENOMIC DNA]</scope>
    <source>
        <strain evidence="2 3">MAD-698-R-SB12</strain>
    </source>
</reference>
<organism evidence="2 3">
    <name type="scientific">Postia placenta MAD-698-R-SB12</name>
    <dbReference type="NCBI Taxonomy" id="670580"/>
    <lineage>
        <taxon>Eukaryota</taxon>
        <taxon>Fungi</taxon>
        <taxon>Dikarya</taxon>
        <taxon>Basidiomycota</taxon>
        <taxon>Agaricomycotina</taxon>
        <taxon>Agaricomycetes</taxon>
        <taxon>Polyporales</taxon>
        <taxon>Adustoporiaceae</taxon>
        <taxon>Rhodonia</taxon>
    </lineage>
</organism>
<gene>
    <name evidence="2" type="ORF">POSPLADRAFT_1133551</name>
</gene>
<feature type="region of interest" description="Disordered" evidence="1">
    <location>
        <begin position="1"/>
        <end position="36"/>
    </location>
</feature>
<dbReference type="GeneID" id="36329311"/>
<name>A0A1X6NB14_9APHY</name>
<dbReference type="AlphaFoldDB" id="A0A1X6NB14"/>
<keyword evidence="3" id="KW-1185">Reference proteome</keyword>
<evidence type="ECO:0000313" key="3">
    <source>
        <dbReference type="Proteomes" id="UP000194127"/>
    </source>
</evidence>
<dbReference type="RefSeq" id="XP_024342496.1">
    <property type="nucleotide sequence ID" value="XM_024484362.1"/>
</dbReference>
<accession>A0A1X6NB14</accession>
<dbReference type="Proteomes" id="UP000194127">
    <property type="component" value="Unassembled WGS sequence"/>
</dbReference>
<evidence type="ECO:0000256" key="1">
    <source>
        <dbReference type="SAM" id="MobiDB-lite"/>
    </source>
</evidence>
<protein>
    <submittedName>
        <fullName evidence="2">Uncharacterized protein</fullName>
    </submittedName>
</protein>
<evidence type="ECO:0000313" key="2">
    <source>
        <dbReference type="EMBL" id="OSX65702.1"/>
    </source>
</evidence>
<proteinExistence type="predicted"/>
<dbReference type="OrthoDB" id="7474049at2759"/>